<dbReference type="InterPro" id="IPR000182">
    <property type="entry name" value="GNAT_dom"/>
</dbReference>
<protein>
    <submittedName>
        <fullName evidence="2">GNAT family N-acetyltransferase</fullName>
    </submittedName>
</protein>
<gene>
    <name evidence="2" type="ORF">CWE23_00145</name>
</gene>
<dbReference type="PANTHER" id="PTHR43451">
    <property type="entry name" value="ACETYLTRANSFERASE (GNAT) FAMILY PROTEIN"/>
    <property type="match status" value="1"/>
</dbReference>
<evidence type="ECO:0000313" key="3">
    <source>
        <dbReference type="Proteomes" id="UP000286680"/>
    </source>
</evidence>
<dbReference type="PROSITE" id="PS51186">
    <property type="entry name" value="GNAT"/>
    <property type="match status" value="1"/>
</dbReference>
<dbReference type="EMBL" id="PIPS01000001">
    <property type="protein sequence ID" value="RUO44497.1"/>
    <property type="molecule type" value="Genomic_DNA"/>
</dbReference>
<dbReference type="PANTHER" id="PTHR43451:SF1">
    <property type="entry name" value="ACETYLTRANSFERASE"/>
    <property type="match status" value="1"/>
</dbReference>
<dbReference type="SUPFAM" id="SSF55729">
    <property type="entry name" value="Acyl-CoA N-acyltransferases (Nat)"/>
    <property type="match status" value="1"/>
</dbReference>
<evidence type="ECO:0000313" key="2">
    <source>
        <dbReference type="EMBL" id="RUO44497.1"/>
    </source>
</evidence>
<dbReference type="RefSeq" id="WP_126819059.1">
    <property type="nucleotide sequence ID" value="NZ_PIPS01000001.1"/>
</dbReference>
<evidence type="ECO:0000259" key="1">
    <source>
        <dbReference type="PROSITE" id="PS51186"/>
    </source>
</evidence>
<accession>A0AA94EEU6</accession>
<dbReference type="Proteomes" id="UP000286680">
    <property type="component" value="Unassembled WGS sequence"/>
</dbReference>
<organism evidence="2 3">
    <name type="scientific">Idiomarina aquatica</name>
    <dbReference type="NCBI Taxonomy" id="1327752"/>
    <lineage>
        <taxon>Bacteria</taxon>
        <taxon>Pseudomonadati</taxon>
        <taxon>Pseudomonadota</taxon>
        <taxon>Gammaproteobacteria</taxon>
        <taxon>Alteromonadales</taxon>
        <taxon>Idiomarinaceae</taxon>
        <taxon>Idiomarina</taxon>
    </lineage>
</organism>
<proteinExistence type="predicted"/>
<name>A0AA94EEU6_9GAMM</name>
<reference evidence="3" key="1">
    <citation type="journal article" date="2018" name="Front. Microbiol.">
        <title>Genome-Based Analysis Reveals the Taxonomy and Diversity of the Family Idiomarinaceae.</title>
        <authorList>
            <person name="Liu Y."/>
            <person name="Lai Q."/>
            <person name="Shao Z."/>
        </authorList>
    </citation>
    <scope>NUCLEOTIDE SEQUENCE [LARGE SCALE GENOMIC DNA]</scope>
    <source>
        <strain evidence="3">SN-14</strain>
    </source>
</reference>
<dbReference type="Pfam" id="PF13673">
    <property type="entry name" value="Acetyltransf_10"/>
    <property type="match status" value="1"/>
</dbReference>
<comment type="caution">
    <text evidence="2">The sequence shown here is derived from an EMBL/GenBank/DDBJ whole genome shotgun (WGS) entry which is preliminary data.</text>
</comment>
<dbReference type="InterPro" id="IPR052564">
    <property type="entry name" value="N-acetyltrans/Recomb-assoc"/>
</dbReference>
<keyword evidence="3" id="KW-1185">Reference proteome</keyword>
<sequence>MIGIRNYRPADASALRTIFSDTIRRINVADYCEAEVEAWAAGGRDCSVWQQKMDAIAPFIAEADGEIVGYADLQQDGLIDHFFCHHNYQGKGVGRRLMAHIFSVGQSLGISRYYSMVSITARPFYERFGFNVVKAQTVEIGGQRLRNFHMERVVD</sequence>
<feature type="domain" description="N-acetyltransferase" evidence="1">
    <location>
        <begin position="2"/>
        <end position="155"/>
    </location>
</feature>
<dbReference type="GO" id="GO:0016747">
    <property type="term" value="F:acyltransferase activity, transferring groups other than amino-acyl groups"/>
    <property type="evidence" value="ECO:0007669"/>
    <property type="project" value="InterPro"/>
</dbReference>
<dbReference type="InterPro" id="IPR016181">
    <property type="entry name" value="Acyl_CoA_acyltransferase"/>
</dbReference>
<dbReference type="CDD" id="cd04301">
    <property type="entry name" value="NAT_SF"/>
    <property type="match status" value="1"/>
</dbReference>
<dbReference type="AlphaFoldDB" id="A0AA94EEU6"/>
<dbReference type="Gene3D" id="3.40.630.30">
    <property type="match status" value="1"/>
</dbReference>